<feature type="transmembrane region" description="Helical" evidence="17">
    <location>
        <begin position="370"/>
        <end position="392"/>
    </location>
</feature>
<evidence type="ECO:0000256" key="15">
    <source>
        <dbReference type="RuleBase" id="RU000405"/>
    </source>
</evidence>
<evidence type="ECO:0000256" key="3">
    <source>
        <dbReference type="ARBA" id="ARBA00012202"/>
    </source>
</evidence>
<gene>
    <name evidence="20" type="ORF">KP79_PYT03210</name>
</gene>
<dbReference type="FunFam" id="3.40.50.2300:FF:000153">
    <property type="entry name" value="Guanylate cyclase"/>
    <property type="match status" value="1"/>
</dbReference>
<dbReference type="PROSITE" id="PS50125">
    <property type="entry name" value="GUANYLATE_CYCLASE_2"/>
    <property type="match status" value="1"/>
</dbReference>
<dbReference type="InterPro" id="IPR000719">
    <property type="entry name" value="Prot_kinase_dom"/>
</dbReference>
<dbReference type="SUPFAM" id="SSF56112">
    <property type="entry name" value="Protein kinase-like (PK-like)"/>
    <property type="match status" value="1"/>
</dbReference>
<dbReference type="GO" id="GO:0001653">
    <property type="term" value="F:peptide receptor activity"/>
    <property type="evidence" value="ECO:0007669"/>
    <property type="project" value="TreeGrafter"/>
</dbReference>
<dbReference type="PROSITE" id="PS00452">
    <property type="entry name" value="GUANYLATE_CYCLASE_1"/>
    <property type="match status" value="1"/>
</dbReference>
<dbReference type="InterPro" id="IPR011009">
    <property type="entry name" value="Kinase-like_dom_sf"/>
</dbReference>
<dbReference type="InterPro" id="IPR018297">
    <property type="entry name" value="A/G_cyclase_CS"/>
</dbReference>
<feature type="domain" description="Protein kinase" evidence="18">
    <location>
        <begin position="410"/>
        <end position="704"/>
    </location>
</feature>
<evidence type="ECO:0000256" key="8">
    <source>
        <dbReference type="ARBA" id="ARBA00022989"/>
    </source>
</evidence>
<dbReference type="SMART" id="SM00044">
    <property type="entry name" value="CYCc"/>
    <property type="match status" value="1"/>
</dbReference>
<dbReference type="GO" id="GO:0035556">
    <property type="term" value="P:intracellular signal transduction"/>
    <property type="evidence" value="ECO:0007669"/>
    <property type="project" value="InterPro"/>
</dbReference>
<dbReference type="CDD" id="cd07302">
    <property type="entry name" value="CHD"/>
    <property type="match status" value="1"/>
</dbReference>
<dbReference type="Gene3D" id="1.10.510.10">
    <property type="entry name" value="Transferase(Phosphotransferase) domain 1"/>
    <property type="match status" value="1"/>
</dbReference>
<dbReference type="Pfam" id="PF01094">
    <property type="entry name" value="ANF_receptor"/>
    <property type="match status" value="1"/>
</dbReference>
<organism evidence="20 21">
    <name type="scientific">Mizuhopecten yessoensis</name>
    <name type="common">Japanese scallop</name>
    <name type="synonym">Patinopecten yessoensis</name>
    <dbReference type="NCBI Taxonomy" id="6573"/>
    <lineage>
        <taxon>Eukaryota</taxon>
        <taxon>Metazoa</taxon>
        <taxon>Spiralia</taxon>
        <taxon>Lophotrochozoa</taxon>
        <taxon>Mollusca</taxon>
        <taxon>Bivalvia</taxon>
        <taxon>Autobranchia</taxon>
        <taxon>Pteriomorphia</taxon>
        <taxon>Pectinida</taxon>
        <taxon>Pectinoidea</taxon>
        <taxon>Pectinidae</taxon>
        <taxon>Mizuhopecten</taxon>
    </lineage>
</organism>
<dbReference type="PRINTS" id="PR00255">
    <property type="entry name" value="NATPEPTIDER"/>
</dbReference>
<keyword evidence="12" id="KW-0325">Glycoprotein</keyword>
<keyword evidence="8 17" id="KW-1133">Transmembrane helix</keyword>
<dbReference type="EC" id="4.6.1.2" evidence="3 16"/>
<evidence type="ECO:0000256" key="9">
    <source>
        <dbReference type="ARBA" id="ARBA00023134"/>
    </source>
</evidence>
<dbReference type="Pfam" id="PF07714">
    <property type="entry name" value="PK_Tyr_Ser-Thr"/>
    <property type="match status" value="1"/>
</dbReference>
<dbReference type="AlphaFoldDB" id="A0A210PIP4"/>
<dbReference type="GO" id="GO:0004383">
    <property type="term" value="F:guanylate cyclase activity"/>
    <property type="evidence" value="ECO:0007669"/>
    <property type="project" value="UniProtKB-EC"/>
</dbReference>
<dbReference type="InterPro" id="IPR001170">
    <property type="entry name" value="ANPR/GUC"/>
</dbReference>
<dbReference type="PROSITE" id="PS50011">
    <property type="entry name" value="PROTEIN_KINASE_DOM"/>
    <property type="match status" value="1"/>
</dbReference>
<dbReference type="GO" id="GO:0004016">
    <property type="term" value="F:adenylate cyclase activity"/>
    <property type="evidence" value="ECO:0007669"/>
    <property type="project" value="TreeGrafter"/>
</dbReference>
<keyword evidence="10 17" id="KW-0472">Membrane</keyword>
<dbReference type="Pfam" id="PF00211">
    <property type="entry name" value="Guanylate_cyc"/>
    <property type="match status" value="1"/>
</dbReference>
<evidence type="ECO:0000256" key="4">
    <source>
        <dbReference type="ARBA" id="ARBA00022475"/>
    </source>
</evidence>
<evidence type="ECO:0000313" key="21">
    <source>
        <dbReference type="Proteomes" id="UP000242188"/>
    </source>
</evidence>
<keyword evidence="4" id="KW-1003">Cell membrane</keyword>
<evidence type="ECO:0000256" key="6">
    <source>
        <dbReference type="ARBA" id="ARBA00022729"/>
    </source>
</evidence>
<dbReference type="Gene3D" id="3.40.50.2300">
    <property type="match status" value="3"/>
</dbReference>
<evidence type="ECO:0000256" key="10">
    <source>
        <dbReference type="ARBA" id="ARBA00023136"/>
    </source>
</evidence>
<keyword evidence="6" id="KW-0732">Signal</keyword>
<comment type="catalytic activity">
    <reaction evidence="1 16">
        <text>GTP = 3',5'-cyclic GMP + diphosphate</text>
        <dbReference type="Rhea" id="RHEA:13665"/>
        <dbReference type="ChEBI" id="CHEBI:33019"/>
        <dbReference type="ChEBI" id="CHEBI:37565"/>
        <dbReference type="ChEBI" id="CHEBI:57746"/>
        <dbReference type="EC" id="4.6.1.2"/>
    </reaction>
</comment>
<dbReference type="Proteomes" id="UP000242188">
    <property type="component" value="Unassembled WGS sequence"/>
</dbReference>
<comment type="subcellular location">
    <subcellularLocation>
        <location evidence="2">Cell membrane</location>
        <topology evidence="2">Single-pass type I membrane protein</topology>
    </subcellularLocation>
</comment>
<dbReference type="GO" id="GO:0007168">
    <property type="term" value="P:receptor guanylyl cyclase signaling pathway"/>
    <property type="evidence" value="ECO:0007669"/>
    <property type="project" value="TreeGrafter"/>
</dbReference>
<evidence type="ECO:0000256" key="11">
    <source>
        <dbReference type="ARBA" id="ARBA00023170"/>
    </source>
</evidence>
<dbReference type="FunFam" id="3.30.70.1230:FF:000004">
    <property type="entry name" value="Guanylate cyclase"/>
    <property type="match status" value="1"/>
</dbReference>
<dbReference type="Gene3D" id="3.30.70.1230">
    <property type="entry name" value="Nucleotide cyclase"/>
    <property type="match status" value="1"/>
</dbReference>
<evidence type="ECO:0000256" key="13">
    <source>
        <dbReference type="ARBA" id="ARBA00023239"/>
    </source>
</evidence>
<comment type="similarity">
    <text evidence="15">Belongs to the adenylyl cyclase class-4/guanylyl cyclase family.</text>
</comment>
<dbReference type="InterPro" id="IPR001245">
    <property type="entry name" value="Ser-Thr/Tyr_kinase_cat_dom"/>
</dbReference>
<evidence type="ECO:0000256" key="1">
    <source>
        <dbReference type="ARBA" id="ARBA00001436"/>
    </source>
</evidence>
<dbReference type="GO" id="GO:0004672">
    <property type="term" value="F:protein kinase activity"/>
    <property type="evidence" value="ECO:0007669"/>
    <property type="project" value="InterPro"/>
</dbReference>
<keyword evidence="14 16" id="KW-0141">cGMP biosynthesis</keyword>
<evidence type="ECO:0000313" key="20">
    <source>
        <dbReference type="EMBL" id="OWF36352.1"/>
    </source>
</evidence>
<sequence length="952" mass="108341">MVADLYYRYNIDALLGPACPYALDPVARLANYWNIPVITGLGDGGMFKNKTSYPTLTRLAYCQCRLRKVLGSVFEEFHWTDVAIVYDINDVHSEVLGSTLKVGLQKQKIYPYMFPYYGKDDPDFTAIMKEVAMVTRVIVLVTPGDSVRKFMLSALDLGFIASGEFVFFDIHLFPFPGKYWGNHDWQRGDSRDQDARKAYEAMFRISLQVPTSAEWMNFTEEVKLKAWQMYNFSFHDEEVNFFIGAFHDAVLLYGMALNESLNNIDHSIIKDGYTFTRSMWNRTFQGVTGSVIIDDNGDRETSYSILDLDPNTGEFHVIANFFGDRQWYNPVPTKTVHWAGDRTVPPLNTPKCGFQGDNQECFKNDYSTKLTYVIAAISTILFIILSAAIILFRHLKKERDLQNMAWMIRYDDINFHADGYSMSVGSVPSYIDSSMSQRSSRFNADLAGIQWLAGFATYMGSPVSVTMVRQKKLDLTRNVLKELQQVRSMPHENLTRLIGVGVEPNKICIVHEFCSKGCIEDVLENDNIKLDISFKMSILKDIAAGMSFIQSSCLKDHGHLTSKCCMVDSRFVVKITDYGLSTLYLNARQTHYAQELWVAPEHLRDGGHSIKGDVFSFAIITVEVLTRSTPYDAYRTVMDVQEIVDKIKERDEPLFRPILPKDRGPIELLDLLTRCWAEDPEDRPDFHGIARSLRKMMGTKHTNFVDMLLQRMEKYATNLEDIVEERTQQLLVEKKRSEELLHEILPKSVARDLLQGRHVMPESYSSVTIYFSDLVDFASLCSELTALQVIDILNEVYTLFDNTIDKYNVYKVETIGDAYMVASGLPIRNGTQHVTEICRMALDLLDRISSHELKHNVVDKVKLRIGIHTGPCVTGVIGLKMPRYCLFGDTVNTASRMESTGAALKIHISDATKKATDDMGLFKVECRGDINDKGKGTMTTFWLLEELTPIMS</sequence>
<evidence type="ECO:0000256" key="16">
    <source>
        <dbReference type="RuleBase" id="RU003431"/>
    </source>
</evidence>
<accession>A0A210PIP4</accession>
<feature type="domain" description="Guanylate cyclase" evidence="19">
    <location>
        <begin position="768"/>
        <end position="898"/>
    </location>
</feature>
<keyword evidence="21" id="KW-1185">Reference proteome</keyword>
<dbReference type="GO" id="GO:0005524">
    <property type="term" value="F:ATP binding"/>
    <property type="evidence" value="ECO:0007669"/>
    <property type="project" value="InterPro"/>
</dbReference>
<protein>
    <recommendedName>
        <fullName evidence="3 16">Guanylate cyclase</fullName>
        <ecNumber evidence="3 16">4.6.1.2</ecNumber>
    </recommendedName>
</protein>
<keyword evidence="13 15" id="KW-0456">Lyase</keyword>
<dbReference type="CDD" id="cd06352">
    <property type="entry name" value="PBP1_NPR_GC-like"/>
    <property type="match status" value="1"/>
</dbReference>
<proteinExistence type="inferred from homology"/>
<dbReference type="InterPro" id="IPR050401">
    <property type="entry name" value="Cyclic_nucleotide_synthase"/>
</dbReference>
<dbReference type="InterPro" id="IPR001828">
    <property type="entry name" value="ANF_lig-bd_rcpt"/>
</dbReference>
<evidence type="ECO:0000256" key="12">
    <source>
        <dbReference type="ARBA" id="ARBA00023180"/>
    </source>
</evidence>
<dbReference type="InterPro" id="IPR028082">
    <property type="entry name" value="Peripla_BP_I"/>
</dbReference>
<keyword evidence="7" id="KW-0547">Nucleotide-binding</keyword>
<dbReference type="PANTHER" id="PTHR11920">
    <property type="entry name" value="GUANYLYL CYCLASE"/>
    <property type="match status" value="1"/>
</dbReference>
<dbReference type="SUPFAM" id="SSF53822">
    <property type="entry name" value="Periplasmic binding protein-like I"/>
    <property type="match status" value="1"/>
</dbReference>
<keyword evidence="11 20" id="KW-0675">Receptor</keyword>
<evidence type="ECO:0000259" key="18">
    <source>
        <dbReference type="PROSITE" id="PS50011"/>
    </source>
</evidence>
<dbReference type="InterPro" id="IPR029787">
    <property type="entry name" value="Nucleotide_cyclase"/>
</dbReference>
<evidence type="ECO:0000256" key="17">
    <source>
        <dbReference type="SAM" id="Phobius"/>
    </source>
</evidence>
<dbReference type="EMBL" id="NEDP02076634">
    <property type="protein sequence ID" value="OWF36352.1"/>
    <property type="molecule type" value="Genomic_DNA"/>
</dbReference>
<evidence type="ECO:0000256" key="2">
    <source>
        <dbReference type="ARBA" id="ARBA00004251"/>
    </source>
</evidence>
<reference evidence="20 21" key="1">
    <citation type="journal article" date="2017" name="Nat. Ecol. Evol.">
        <title>Scallop genome provides insights into evolution of bilaterian karyotype and development.</title>
        <authorList>
            <person name="Wang S."/>
            <person name="Zhang J."/>
            <person name="Jiao W."/>
            <person name="Li J."/>
            <person name="Xun X."/>
            <person name="Sun Y."/>
            <person name="Guo X."/>
            <person name="Huan P."/>
            <person name="Dong B."/>
            <person name="Zhang L."/>
            <person name="Hu X."/>
            <person name="Sun X."/>
            <person name="Wang J."/>
            <person name="Zhao C."/>
            <person name="Wang Y."/>
            <person name="Wang D."/>
            <person name="Huang X."/>
            <person name="Wang R."/>
            <person name="Lv J."/>
            <person name="Li Y."/>
            <person name="Zhang Z."/>
            <person name="Liu B."/>
            <person name="Lu W."/>
            <person name="Hui Y."/>
            <person name="Liang J."/>
            <person name="Zhou Z."/>
            <person name="Hou R."/>
            <person name="Li X."/>
            <person name="Liu Y."/>
            <person name="Li H."/>
            <person name="Ning X."/>
            <person name="Lin Y."/>
            <person name="Zhao L."/>
            <person name="Xing Q."/>
            <person name="Dou J."/>
            <person name="Li Y."/>
            <person name="Mao J."/>
            <person name="Guo H."/>
            <person name="Dou H."/>
            <person name="Li T."/>
            <person name="Mu C."/>
            <person name="Jiang W."/>
            <person name="Fu Q."/>
            <person name="Fu X."/>
            <person name="Miao Y."/>
            <person name="Liu J."/>
            <person name="Yu Q."/>
            <person name="Li R."/>
            <person name="Liao H."/>
            <person name="Li X."/>
            <person name="Kong Y."/>
            <person name="Jiang Z."/>
            <person name="Chourrout D."/>
            <person name="Li R."/>
            <person name="Bao Z."/>
        </authorList>
    </citation>
    <scope>NUCLEOTIDE SEQUENCE [LARGE SCALE GENOMIC DNA]</scope>
    <source>
        <strain evidence="20 21">PY_sf001</strain>
    </source>
</reference>
<dbReference type="SUPFAM" id="SSF55073">
    <property type="entry name" value="Nucleotide cyclase"/>
    <property type="match status" value="1"/>
</dbReference>
<dbReference type="OrthoDB" id="60033at2759"/>
<evidence type="ECO:0000256" key="5">
    <source>
        <dbReference type="ARBA" id="ARBA00022692"/>
    </source>
</evidence>
<dbReference type="GO" id="GO:0005525">
    <property type="term" value="F:GTP binding"/>
    <property type="evidence" value="ECO:0007669"/>
    <property type="project" value="UniProtKB-KW"/>
</dbReference>
<keyword evidence="9" id="KW-0342">GTP-binding</keyword>
<dbReference type="GO" id="GO:0005886">
    <property type="term" value="C:plasma membrane"/>
    <property type="evidence" value="ECO:0007669"/>
    <property type="project" value="UniProtKB-SubCell"/>
</dbReference>
<keyword evidence="5 17" id="KW-0812">Transmembrane</keyword>
<evidence type="ECO:0000256" key="14">
    <source>
        <dbReference type="ARBA" id="ARBA00023293"/>
    </source>
</evidence>
<comment type="caution">
    <text evidence="20">The sequence shown here is derived from an EMBL/GenBank/DDBJ whole genome shotgun (WGS) entry which is preliminary data.</text>
</comment>
<evidence type="ECO:0000259" key="19">
    <source>
        <dbReference type="PROSITE" id="PS50125"/>
    </source>
</evidence>
<evidence type="ECO:0000256" key="7">
    <source>
        <dbReference type="ARBA" id="ARBA00022741"/>
    </source>
</evidence>
<dbReference type="PANTHER" id="PTHR11920:SF494">
    <property type="entry name" value="ATRIAL NATRIURETIC PEPTIDE RECEPTOR 2"/>
    <property type="match status" value="1"/>
</dbReference>
<dbReference type="InterPro" id="IPR001054">
    <property type="entry name" value="A/G_cyclase"/>
</dbReference>
<name>A0A210PIP4_MIZYE</name>